<sequence length="309" mass="33304">MEGNTNASRKAATNEAMGIFTLAEGERTRFFACPNFAELDCLTATFRTYRYVPHTHDTFVIGSVIAGCETWTVRGVRGYAGPGDFVFVNPGEVHDGAPHGGGYCYRMSYPSVDLMREIAAELSEKNATDIPYFPDTVVHDPAGVSLFVAAHAAMDAQGDTQAGDTQAGDIQAGDIQAGEELLYRAYAHCLTHHARLTPRAATGREADRVARLGRLIAECYADDLSLSRLAAEAGLPRHRLIRAFRRETGLTPHAFLVDRRVIAAQGELRRGATSAEAAAATGFCDQAHLTRAFKARIGITPGAYRAAVS</sequence>
<keyword evidence="3" id="KW-0804">Transcription</keyword>
<organism evidence="5 6">
    <name type="scientific">Chelatococcus asaccharovorans</name>
    <dbReference type="NCBI Taxonomy" id="28210"/>
    <lineage>
        <taxon>Bacteria</taxon>
        <taxon>Pseudomonadati</taxon>
        <taxon>Pseudomonadota</taxon>
        <taxon>Alphaproteobacteria</taxon>
        <taxon>Hyphomicrobiales</taxon>
        <taxon>Chelatococcaceae</taxon>
        <taxon>Chelatococcus</taxon>
    </lineage>
</organism>
<evidence type="ECO:0000256" key="2">
    <source>
        <dbReference type="ARBA" id="ARBA00023125"/>
    </source>
</evidence>
<dbReference type="InterPro" id="IPR018060">
    <property type="entry name" value="HTH_AraC"/>
</dbReference>
<dbReference type="Proteomes" id="UP000248021">
    <property type="component" value="Unassembled WGS sequence"/>
</dbReference>
<reference evidence="5 6" key="1">
    <citation type="submission" date="2018-05" db="EMBL/GenBank/DDBJ databases">
        <title>Genomic Encyclopedia of Type Strains, Phase IV (KMG-IV): sequencing the most valuable type-strain genomes for metagenomic binning, comparative biology and taxonomic classification.</title>
        <authorList>
            <person name="Goeker M."/>
        </authorList>
    </citation>
    <scope>NUCLEOTIDE SEQUENCE [LARGE SCALE GENOMIC DNA]</scope>
    <source>
        <strain evidence="5 6">DSM 6462</strain>
    </source>
</reference>
<keyword evidence="6" id="KW-1185">Reference proteome</keyword>
<gene>
    <name evidence="5" type="ORF">C7450_109244</name>
</gene>
<evidence type="ECO:0000256" key="3">
    <source>
        <dbReference type="ARBA" id="ARBA00023163"/>
    </source>
</evidence>
<proteinExistence type="predicted"/>
<dbReference type="InterPro" id="IPR003313">
    <property type="entry name" value="AraC-bd"/>
</dbReference>
<dbReference type="EMBL" id="QJJK01000009">
    <property type="protein sequence ID" value="PXW55832.1"/>
    <property type="molecule type" value="Genomic_DNA"/>
</dbReference>
<dbReference type="SUPFAM" id="SSF51215">
    <property type="entry name" value="Regulatory protein AraC"/>
    <property type="match status" value="1"/>
</dbReference>
<dbReference type="SUPFAM" id="SSF46689">
    <property type="entry name" value="Homeodomain-like"/>
    <property type="match status" value="2"/>
</dbReference>
<dbReference type="SMART" id="SM00342">
    <property type="entry name" value="HTH_ARAC"/>
    <property type="match status" value="1"/>
</dbReference>
<protein>
    <submittedName>
        <fullName evidence="5">AraC family transcriptional regulator</fullName>
    </submittedName>
</protein>
<keyword evidence="2" id="KW-0238">DNA-binding</keyword>
<dbReference type="PROSITE" id="PS01124">
    <property type="entry name" value="HTH_ARAC_FAMILY_2"/>
    <property type="match status" value="1"/>
</dbReference>
<dbReference type="InterPro" id="IPR037923">
    <property type="entry name" value="HTH-like"/>
</dbReference>
<dbReference type="InterPro" id="IPR009057">
    <property type="entry name" value="Homeodomain-like_sf"/>
</dbReference>
<evidence type="ECO:0000313" key="5">
    <source>
        <dbReference type="EMBL" id="PXW55832.1"/>
    </source>
</evidence>
<dbReference type="GO" id="GO:0043565">
    <property type="term" value="F:sequence-specific DNA binding"/>
    <property type="evidence" value="ECO:0007669"/>
    <property type="project" value="InterPro"/>
</dbReference>
<dbReference type="RefSeq" id="WP_110376598.1">
    <property type="nucleotide sequence ID" value="NZ_JAHBRY010000001.1"/>
</dbReference>
<dbReference type="Gene3D" id="1.10.10.60">
    <property type="entry name" value="Homeodomain-like"/>
    <property type="match status" value="1"/>
</dbReference>
<keyword evidence="1" id="KW-0805">Transcription regulation</keyword>
<dbReference type="OrthoDB" id="110167at2"/>
<evidence type="ECO:0000259" key="4">
    <source>
        <dbReference type="PROSITE" id="PS01124"/>
    </source>
</evidence>
<dbReference type="Pfam" id="PF12833">
    <property type="entry name" value="HTH_18"/>
    <property type="match status" value="1"/>
</dbReference>
<evidence type="ECO:0000313" key="6">
    <source>
        <dbReference type="Proteomes" id="UP000248021"/>
    </source>
</evidence>
<feature type="domain" description="HTH araC/xylS-type" evidence="4">
    <location>
        <begin position="210"/>
        <end position="307"/>
    </location>
</feature>
<evidence type="ECO:0000256" key="1">
    <source>
        <dbReference type="ARBA" id="ARBA00023015"/>
    </source>
</evidence>
<dbReference type="GO" id="GO:0003700">
    <property type="term" value="F:DNA-binding transcription factor activity"/>
    <property type="evidence" value="ECO:0007669"/>
    <property type="project" value="InterPro"/>
</dbReference>
<name>A0A2V3U212_9HYPH</name>
<dbReference type="InterPro" id="IPR050204">
    <property type="entry name" value="AraC_XylS_family_regulators"/>
</dbReference>
<dbReference type="PANTHER" id="PTHR46796">
    <property type="entry name" value="HTH-TYPE TRANSCRIPTIONAL ACTIVATOR RHAS-RELATED"/>
    <property type="match status" value="1"/>
</dbReference>
<dbReference type="AlphaFoldDB" id="A0A2V3U212"/>
<comment type="caution">
    <text evidence="5">The sequence shown here is derived from an EMBL/GenBank/DDBJ whole genome shotgun (WGS) entry which is preliminary data.</text>
</comment>
<dbReference type="Pfam" id="PF02311">
    <property type="entry name" value="AraC_binding"/>
    <property type="match status" value="1"/>
</dbReference>
<dbReference type="PANTHER" id="PTHR46796:SF2">
    <property type="entry name" value="TRANSCRIPTIONAL REGULATORY PROTEIN"/>
    <property type="match status" value="1"/>
</dbReference>
<accession>A0A2V3U212</accession>